<dbReference type="SUPFAM" id="SSF51182">
    <property type="entry name" value="RmlC-like cupins"/>
    <property type="match status" value="1"/>
</dbReference>
<dbReference type="AlphaFoldDB" id="A0A6J4RIA1"/>
<proteinExistence type="predicted"/>
<dbReference type="EMBL" id="CADCVN010000230">
    <property type="protein sequence ID" value="CAA9474243.1"/>
    <property type="molecule type" value="Genomic_DNA"/>
</dbReference>
<accession>A0A6J4RIA1</accession>
<dbReference type="Gene3D" id="2.60.120.10">
    <property type="entry name" value="Jelly Rolls"/>
    <property type="match status" value="1"/>
</dbReference>
<sequence>MKVGDNIFIPRNVPHCFTIVSETPAAFLIISQPAAKLENFFRVYAKVEHMTPKLQQN</sequence>
<dbReference type="InterPro" id="IPR014710">
    <property type="entry name" value="RmlC-like_jellyroll"/>
</dbReference>
<evidence type="ECO:0000313" key="1">
    <source>
        <dbReference type="EMBL" id="CAA9474243.1"/>
    </source>
</evidence>
<organism evidence="1">
    <name type="scientific">uncultured Segetibacter sp</name>
    <dbReference type="NCBI Taxonomy" id="481133"/>
    <lineage>
        <taxon>Bacteria</taxon>
        <taxon>Pseudomonadati</taxon>
        <taxon>Bacteroidota</taxon>
        <taxon>Chitinophagia</taxon>
        <taxon>Chitinophagales</taxon>
        <taxon>Chitinophagaceae</taxon>
        <taxon>Segetibacter</taxon>
        <taxon>environmental samples</taxon>
    </lineage>
</organism>
<reference evidence="1" key="1">
    <citation type="submission" date="2020-02" db="EMBL/GenBank/DDBJ databases">
        <authorList>
            <person name="Meier V. D."/>
        </authorList>
    </citation>
    <scope>NUCLEOTIDE SEQUENCE</scope>
    <source>
        <strain evidence="1">AVDCRST_MAG96</strain>
    </source>
</reference>
<protein>
    <submittedName>
        <fullName evidence="1">Uncharacterized protein</fullName>
    </submittedName>
</protein>
<dbReference type="InterPro" id="IPR011051">
    <property type="entry name" value="RmlC_Cupin_sf"/>
</dbReference>
<gene>
    <name evidence="1" type="ORF">AVDCRST_MAG96-604</name>
</gene>
<name>A0A6J4RIA1_9BACT</name>